<sequence>MGEKTQKDLYDGFTGESKAAVRLKAFARKAEDEDYPGVARLFRAIAESESVHAYNNLRLLGVINDTEANLEESLSREEKIAQVSYDGFIADAESEDDKAAATMFGYARDVEERHAKLYEGALQHMVADEVPNYYVCSVCGYVADGVIPEKCPICGAPETAFSEVK</sequence>
<proteinExistence type="predicted"/>
<protein>
    <submittedName>
        <fullName evidence="6">Rubrerythrin</fullName>
    </submittedName>
</protein>
<evidence type="ECO:0000259" key="5">
    <source>
        <dbReference type="PROSITE" id="PS50905"/>
    </source>
</evidence>
<evidence type="ECO:0000313" key="7">
    <source>
        <dbReference type="Proteomes" id="UP000177876"/>
    </source>
</evidence>
<dbReference type="InterPro" id="IPR009040">
    <property type="entry name" value="Ferritin-like_diiron"/>
</dbReference>
<comment type="cofactor">
    <cofactor evidence="1">
        <name>Fe(3+)</name>
        <dbReference type="ChEBI" id="CHEBI:29034"/>
    </cofactor>
</comment>
<evidence type="ECO:0000259" key="4">
    <source>
        <dbReference type="PROSITE" id="PS50903"/>
    </source>
</evidence>
<feature type="domain" description="Rubredoxin-like" evidence="4">
    <location>
        <begin position="131"/>
        <end position="164"/>
    </location>
</feature>
<accession>A0A1F2WQW1</accession>
<dbReference type="InterPro" id="IPR024934">
    <property type="entry name" value="Rubredoxin-like_dom"/>
</dbReference>
<gene>
    <name evidence="6" type="ORF">A2Y75_01770</name>
</gene>
<keyword evidence="3" id="KW-0249">Electron transport</keyword>
<feature type="domain" description="Ferritin-like diiron" evidence="5">
    <location>
        <begin position="1"/>
        <end position="129"/>
    </location>
</feature>
<dbReference type="EMBL" id="MELK01000017">
    <property type="protein sequence ID" value="OFW59229.1"/>
    <property type="molecule type" value="Genomic_DNA"/>
</dbReference>
<dbReference type="PANTHER" id="PTHR33746">
    <property type="entry name" value="RUBRERYTHRIN"/>
    <property type="match status" value="1"/>
</dbReference>
<dbReference type="Gene3D" id="1.20.1260.10">
    <property type="match status" value="1"/>
</dbReference>
<dbReference type="InterPro" id="IPR048574">
    <property type="entry name" value="RUBY_RBDX"/>
</dbReference>
<dbReference type="GO" id="GO:0005506">
    <property type="term" value="F:iron ion binding"/>
    <property type="evidence" value="ECO:0007669"/>
    <property type="project" value="InterPro"/>
</dbReference>
<dbReference type="PROSITE" id="PS50903">
    <property type="entry name" value="RUBREDOXIN_LIKE"/>
    <property type="match status" value="1"/>
</dbReference>
<comment type="caution">
    <text evidence="6">The sequence shown here is derived from an EMBL/GenBank/DDBJ whole genome shotgun (WGS) entry which is preliminary data.</text>
</comment>
<organism evidence="6 7">
    <name type="scientific">Candidatus Solincola sediminis</name>
    <dbReference type="NCBI Taxonomy" id="1797199"/>
    <lineage>
        <taxon>Bacteria</taxon>
        <taxon>Bacillati</taxon>
        <taxon>Actinomycetota</taxon>
        <taxon>Candidatus Geothermincolia</taxon>
        <taxon>Candidatus Geothermincolales</taxon>
        <taxon>Candidatus Geothermincolaceae</taxon>
        <taxon>Candidatus Solincola</taxon>
    </lineage>
</organism>
<evidence type="ECO:0000256" key="2">
    <source>
        <dbReference type="ARBA" id="ARBA00022448"/>
    </source>
</evidence>
<reference evidence="6 7" key="1">
    <citation type="journal article" date="2016" name="Nat. Commun.">
        <title>Thousands of microbial genomes shed light on interconnected biogeochemical processes in an aquifer system.</title>
        <authorList>
            <person name="Anantharaman K."/>
            <person name="Brown C.T."/>
            <person name="Hug L.A."/>
            <person name="Sharon I."/>
            <person name="Castelle C.J."/>
            <person name="Probst A.J."/>
            <person name="Thomas B.C."/>
            <person name="Singh A."/>
            <person name="Wilkins M.J."/>
            <person name="Karaoz U."/>
            <person name="Brodie E.L."/>
            <person name="Williams K.H."/>
            <person name="Hubbard S.S."/>
            <person name="Banfield J.F."/>
        </authorList>
    </citation>
    <scope>NUCLEOTIDE SEQUENCE [LARGE SCALE GENOMIC DNA]</scope>
</reference>
<evidence type="ECO:0000256" key="3">
    <source>
        <dbReference type="ARBA" id="ARBA00022982"/>
    </source>
</evidence>
<keyword evidence="2" id="KW-0813">Transport</keyword>
<dbReference type="PANTHER" id="PTHR33746:SF4">
    <property type="entry name" value="RUBRERYTHRIN"/>
    <property type="match status" value="1"/>
</dbReference>
<dbReference type="InterPro" id="IPR003251">
    <property type="entry name" value="Rr_diiron-bd_dom"/>
</dbReference>
<dbReference type="PROSITE" id="PS50905">
    <property type="entry name" value="FERRITIN_LIKE"/>
    <property type="match status" value="1"/>
</dbReference>
<dbReference type="GO" id="GO:0016491">
    <property type="term" value="F:oxidoreductase activity"/>
    <property type="evidence" value="ECO:0007669"/>
    <property type="project" value="InterPro"/>
</dbReference>
<evidence type="ECO:0000256" key="1">
    <source>
        <dbReference type="ARBA" id="ARBA00001965"/>
    </source>
</evidence>
<dbReference type="Proteomes" id="UP000177876">
    <property type="component" value="Unassembled WGS sequence"/>
</dbReference>
<dbReference type="CDD" id="cd01041">
    <property type="entry name" value="Rubrerythrin"/>
    <property type="match status" value="1"/>
</dbReference>
<dbReference type="InterPro" id="IPR052753">
    <property type="entry name" value="Rbr2/Nigerythrin"/>
</dbReference>
<dbReference type="Pfam" id="PF02915">
    <property type="entry name" value="Rubrerythrin"/>
    <property type="match status" value="1"/>
</dbReference>
<evidence type="ECO:0000313" key="6">
    <source>
        <dbReference type="EMBL" id="OFW59229.1"/>
    </source>
</evidence>
<dbReference type="STRING" id="1797197.A2Y75_01770"/>
<dbReference type="Pfam" id="PF21349">
    <property type="entry name" value="RUBY_RBDX"/>
    <property type="match status" value="1"/>
</dbReference>
<dbReference type="InterPro" id="IPR009078">
    <property type="entry name" value="Ferritin-like_SF"/>
</dbReference>
<dbReference type="InterPro" id="IPR012347">
    <property type="entry name" value="Ferritin-like"/>
</dbReference>
<dbReference type="Gene3D" id="2.20.28.10">
    <property type="match status" value="1"/>
</dbReference>
<dbReference type="SUPFAM" id="SSF47240">
    <property type="entry name" value="Ferritin-like"/>
    <property type="match status" value="1"/>
</dbReference>
<name>A0A1F2WQW1_9ACTN</name>
<dbReference type="AlphaFoldDB" id="A0A1F2WQW1"/>
<dbReference type="SUPFAM" id="SSF57802">
    <property type="entry name" value="Rubredoxin-like"/>
    <property type="match status" value="1"/>
</dbReference>